<keyword evidence="2 5" id="KW-0689">Ribosomal protein</keyword>
<dbReference type="InterPro" id="IPR038657">
    <property type="entry name" value="Ribosomal_bL19_sf"/>
</dbReference>
<accession>A0A1F7VFJ9</accession>
<dbReference type="NCBIfam" id="TIGR01024">
    <property type="entry name" value="rplS_bact"/>
    <property type="match status" value="1"/>
</dbReference>
<evidence type="ECO:0000313" key="5">
    <source>
        <dbReference type="EMBL" id="OGL89289.1"/>
    </source>
</evidence>
<proteinExistence type="inferred from homology"/>
<evidence type="ECO:0000256" key="3">
    <source>
        <dbReference type="ARBA" id="ARBA00023274"/>
    </source>
</evidence>
<keyword evidence="3 4" id="KW-0687">Ribonucleoprotein</keyword>
<sequence length="115" mass="13261">MEQHATNISTLRPGMIVRVHQKIKDVGKKGEEKERIQVFEGTILAVRHGNEPGATFTVRKISEGIGVEKIFPKHSPVIDHIEVVRALRVRRAKLNYLRNPKFKRRMDELEKEKAV</sequence>
<name>A0A1F7VFJ9_9BACT</name>
<evidence type="ECO:0000313" key="6">
    <source>
        <dbReference type="Proteomes" id="UP000176678"/>
    </source>
</evidence>
<dbReference type="Proteomes" id="UP000176678">
    <property type="component" value="Unassembled WGS sequence"/>
</dbReference>
<dbReference type="GO" id="GO:0006412">
    <property type="term" value="P:translation"/>
    <property type="evidence" value="ECO:0007669"/>
    <property type="project" value="InterPro"/>
</dbReference>
<dbReference type="GO" id="GO:0022625">
    <property type="term" value="C:cytosolic large ribosomal subunit"/>
    <property type="evidence" value="ECO:0007669"/>
    <property type="project" value="TreeGrafter"/>
</dbReference>
<comment type="caution">
    <text evidence="5">The sequence shown here is derived from an EMBL/GenBank/DDBJ whole genome shotgun (WGS) entry which is preliminary data.</text>
</comment>
<evidence type="ECO:0000256" key="2">
    <source>
        <dbReference type="ARBA" id="ARBA00022980"/>
    </source>
</evidence>
<dbReference type="PANTHER" id="PTHR15680:SF9">
    <property type="entry name" value="LARGE RIBOSOMAL SUBUNIT PROTEIN BL19M"/>
    <property type="match status" value="1"/>
</dbReference>
<comment type="function">
    <text evidence="4">This protein is located at the 30S-50S ribosomal subunit interface and may play a role in the structure and function of the aminoacyl-tRNA binding site.</text>
</comment>
<comment type="similarity">
    <text evidence="1 4">Belongs to the bacterial ribosomal protein bL19 family.</text>
</comment>
<evidence type="ECO:0000256" key="4">
    <source>
        <dbReference type="RuleBase" id="RU000559"/>
    </source>
</evidence>
<dbReference type="InterPro" id="IPR001857">
    <property type="entry name" value="Ribosomal_bL19"/>
</dbReference>
<dbReference type="PRINTS" id="PR00061">
    <property type="entry name" value="RIBOSOMALL19"/>
</dbReference>
<dbReference type="EMBL" id="MGES01000008">
    <property type="protein sequence ID" value="OGL89289.1"/>
    <property type="molecule type" value="Genomic_DNA"/>
</dbReference>
<gene>
    <name evidence="5" type="ORF">A3H75_01515</name>
</gene>
<dbReference type="Pfam" id="PF01245">
    <property type="entry name" value="Ribosomal_L19"/>
    <property type="match status" value="1"/>
</dbReference>
<dbReference type="SUPFAM" id="SSF50104">
    <property type="entry name" value="Translation proteins SH3-like domain"/>
    <property type="match status" value="1"/>
</dbReference>
<dbReference type="InterPro" id="IPR008991">
    <property type="entry name" value="Translation_prot_SH3-like_sf"/>
</dbReference>
<dbReference type="GO" id="GO:0003735">
    <property type="term" value="F:structural constituent of ribosome"/>
    <property type="evidence" value="ECO:0007669"/>
    <property type="project" value="InterPro"/>
</dbReference>
<evidence type="ECO:0000256" key="1">
    <source>
        <dbReference type="ARBA" id="ARBA00005781"/>
    </source>
</evidence>
<dbReference type="AlphaFoldDB" id="A0A1F7VFJ9"/>
<protein>
    <recommendedName>
        <fullName evidence="4">50S ribosomal protein L19</fullName>
    </recommendedName>
</protein>
<organism evidence="5 6">
    <name type="scientific">Candidatus Uhrbacteria bacterium RIFCSPLOWO2_02_FULL_51_9</name>
    <dbReference type="NCBI Taxonomy" id="1802410"/>
    <lineage>
        <taxon>Bacteria</taxon>
        <taxon>Candidatus Uhriibacteriota</taxon>
    </lineage>
</organism>
<dbReference type="STRING" id="1802410.A3H75_01515"/>
<dbReference type="Gene3D" id="2.30.30.790">
    <property type="match status" value="1"/>
</dbReference>
<dbReference type="PANTHER" id="PTHR15680">
    <property type="entry name" value="RIBOSOMAL PROTEIN L19"/>
    <property type="match status" value="1"/>
</dbReference>
<reference evidence="5 6" key="1">
    <citation type="journal article" date="2016" name="Nat. Commun.">
        <title>Thousands of microbial genomes shed light on interconnected biogeochemical processes in an aquifer system.</title>
        <authorList>
            <person name="Anantharaman K."/>
            <person name="Brown C.T."/>
            <person name="Hug L.A."/>
            <person name="Sharon I."/>
            <person name="Castelle C.J."/>
            <person name="Probst A.J."/>
            <person name="Thomas B.C."/>
            <person name="Singh A."/>
            <person name="Wilkins M.J."/>
            <person name="Karaoz U."/>
            <person name="Brodie E.L."/>
            <person name="Williams K.H."/>
            <person name="Hubbard S.S."/>
            <person name="Banfield J.F."/>
        </authorList>
    </citation>
    <scope>NUCLEOTIDE SEQUENCE [LARGE SCALE GENOMIC DNA]</scope>
</reference>